<evidence type="ECO:0000313" key="19">
    <source>
        <dbReference type="Proteomes" id="UP000705379"/>
    </source>
</evidence>
<keyword evidence="12 15" id="KW-1133">Transmembrane helix</keyword>
<dbReference type="CDD" id="cd00082">
    <property type="entry name" value="HisKA"/>
    <property type="match status" value="1"/>
</dbReference>
<dbReference type="SMART" id="SM00387">
    <property type="entry name" value="HATPase_c"/>
    <property type="match status" value="1"/>
</dbReference>
<reference evidence="18" key="2">
    <citation type="journal article" date="2021" name="Microorganisms">
        <title>Bacterial Dimethylsulfoniopropionate Biosynthesis in the East China Sea.</title>
        <authorList>
            <person name="Liu J."/>
            <person name="Zhang Y."/>
            <person name="Liu J."/>
            <person name="Zhong H."/>
            <person name="Williams B.T."/>
            <person name="Zheng Y."/>
            <person name="Curson A.R.J."/>
            <person name="Sun C."/>
            <person name="Sun H."/>
            <person name="Song D."/>
            <person name="Wagner Mackenzie B."/>
            <person name="Bermejo Martinez A."/>
            <person name="Todd J.D."/>
            <person name="Zhang X.H."/>
        </authorList>
    </citation>
    <scope>NUCLEOTIDE SEQUENCE</scope>
    <source>
        <strain evidence="18">AESS21</strain>
    </source>
</reference>
<dbReference type="PRINTS" id="PR00344">
    <property type="entry name" value="BCTRLSENSOR"/>
</dbReference>
<evidence type="ECO:0000256" key="12">
    <source>
        <dbReference type="ARBA" id="ARBA00022989"/>
    </source>
</evidence>
<dbReference type="SMART" id="SM00304">
    <property type="entry name" value="HAMP"/>
    <property type="match status" value="1"/>
</dbReference>
<dbReference type="RefSeq" id="WP_213214422.1">
    <property type="nucleotide sequence ID" value="NZ_QTKU01000001.1"/>
</dbReference>
<keyword evidence="11" id="KW-0067">ATP-binding</keyword>
<dbReference type="Gene3D" id="3.30.565.10">
    <property type="entry name" value="Histidine kinase-like ATPase, C-terminal domain"/>
    <property type="match status" value="1"/>
</dbReference>
<dbReference type="GO" id="GO:0000155">
    <property type="term" value="F:phosphorelay sensor kinase activity"/>
    <property type="evidence" value="ECO:0007669"/>
    <property type="project" value="InterPro"/>
</dbReference>
<keyword evidence="4" id="KW-1003">Cell membrane</keyword>
<dbReference type="AlphaFoldDB" id="A0A944C6R8"/>
<keyword evidence="7" id="KW-0808">Transferase</keyword>
<dbReference type="InterPro" id="IPR050980">
    <property type="entry name" value="2C_sensor_his_kinase"/>
</dbReference>
<feature type="domain" description="Histidine kinase" evidence="16">
    <location>
        <begin position="269"/>
        <end position="468"/>
    </location>
</feature>
<dbReference type="GO" id="GO:0005524">
    <property type="term" value="F:ATP binding"/>
    <property type="evidence" value="ECO:0007669"/>
    <property type="project" value="UniProtKB-KW"/>
</dbReference>
<evidence type="ECO:0000256" key="11">
    <source>
        <dbReference type="ARBA" id="ARBA00022840"/>
    </source>
</evidence>
<keyword evidence="14 15" id="KW-0472">Membrane</keyword>
<evidence type="ECO:0000256" key="14">
    <source>
        <dbReference type="ARBA" id="ARBA00023136"/>
    </source>
</evidence>
<keyword evidence="6" id="KW-0597">Phosphoprotein</keyword>
<sequence length="470" mass="52329">MIRRIADRLRATSLGTQLVGLLLLAVVAAQVISIWLFHDERRLALLEVARDNILMRSISMVQLLESTPATYHTSILKASSSRFTAFWTSEDPVVKEDADTQTEQRLETYLGSQLTPDREVHLDLLAIGHGKQPNRQNADPAQVKRGFPARLKRLAKRQVDLVLSIQLADGGWLNVATDYKPPPRTLYPLLVQMVLTIGAIFIIVFLAVRRVAKPLRHLAGAAEKLGRGEDLPALTVEGPSEVRAVTRAFNEMQDRLTRFVSDRTRMLAAISHDLRTPITSLRLRAEFIDDEENREKIIETLDEMSQMTEATLEFARDEANKEDAVRTDLTSLLESIAADQQDLGHSVSVSDGDRIILSCRPLSLKRAIRNLIENGIRYGERVEATIARDDSEAVIRFRDFGPGIPVARLADVFEPFVRLEESRSEETGGIGLGLSITRSIIHAHGGEITLRNHPDGGLEATVRLPVEPSS</sequence>
<evidence type="ECO:0000256" key="6">
    <source>
        <dbReference type="ARBA" id="ARBA00022553"/>
    </source>
</evidence>
<keyword evidence="10" id="KW-0418">Kinase</keyword>
<evidence type="ECO:0000256" key="15">
    <source>
        <dbReference type="SAM" id="Phobius"/>
    </source>
</evidence>
<evidence type="ECO:0000256" key="8">
    <source>
        <dbReference type="ARBA" id="ARBA00022692"/>
    </source>
</evidence>
<evidence type="ECO:0000259" key="16">
    <source>
        <dbReference type="PROSITE" id="PS50109"/>
    </source>
</evidence>
<comment type="catalytic activity">
    <reaction evidence="1">
        <text>ATP + protein L-histidine = ADP + protein N-phospho-L-histidine.</text>
        <dbReference type="EC" id="2.7.13.3"/>
    </reaction>
</comment>
<gene>
    <name evidence="18" type="ORF">DYI23_00300</name>
</gene>
<evidence type="ECO:0000256" key="9">
    <source>
        <dbReference type="ARBA" id="ARBA00022741"/>
    </source>
</evidence>
<dbReference type="InterPro" id="IPR004358">
    <property type="entry name" value="Sig_transdc_His_kin-like_C"/>
</dbReference>
<dbReference type="InterPro" id="IPR005467">
    <property type="entry name" value="His_kinase_dom"/>
</dbReference>
<dbReference type="SUPFAM" id="SSF158472">
    <property type="entry name" value="HAMP domain-like"/>
    <property type="match status" value="1"/>
</dbReference>
<dbReference type="InterPro" id="IPR036890">
    <property type="entry name" value="HATPase_C_sf"/>
</dbReference>
<dbReference type="InterPro" id="IPR003660">
    <property type="entry name" value="HAMP_dom"/>
</dbReference>
<dbReference type="SUPFAM" id="SSF47384">
    <property type="entry name" value="Homodimeric domain of signal transducing histidine kinase"/>
    <property type="match status" value="1"/>
</dbReference>
<keyword evidence="8 15" id="KW-0812">Transmembrane</keyword>
<dbReference type="Proteomes" id="UP000705379">
    <property type="component" value="Unassembled WGS sequence"/>
</dbReference>
<name>A0A944C6R8_9HYPH</name>
<proteinExistence type="predicted"/>
<dbReference type="Pfam" id="PF00672">
    <property type="entry name" value="HAMP"/>
    <property type="match status" value="1"/>
</dbReference>
<dbReference type="GO" id="GO:0005886">
    <property type="term" value="C:plasma membrane"/>
    <property type="evidence" value="ECO:0007669"/>
    <property type="project" value="UniProtKB-SubCell"/>
</dbReference>
<evidence type="ECO:0000256" key="5">
    <source>
        <dbReference type="ARBA" id="ARBA00022519"/>
    </source>
</evidence>
<dbReference type="EC" id="2.7.13.3" evidence="3"/>
<dbReference type="CDD" id="cd00075">
    <property type="entry name" value="HATPase"/>
    <property type="match status" value="1"/>
</dbReference>
<reference evidence="18" key="1">
    <citation type="submission" date="2018-08" db="EMBL/GenBank/DDBJ databases">
        <authorList>
            <person name="Jin W."/>
            <person name="Wang H."/>
            <person name="Yang Y."/>
            <person name="Li M."/>
            <person name="Liu J."/>
        </authorList>
    </citation>
    <scope>NUCLEOTIDE SEQUENCE</scope>
    <source>
        <strain evidence="18">AESS21</strain>
    </source>
</reference>
<dbReference type="Gene3D" id="1.10.287.130">
    <property type="match status" value="1"/>
</dbReference>
<evidence type="ECO:0000313" key="18">
    <source>
        <dbReference type="EMBL" id="MBS8258643.1"/>
    </source>
</evidence>
<dbReference type="SMART" id="SM00388">
    <property type="entry name" value="HisKA"/>
    <property type="match status" value="1"/>
</dbReference>
<dbReference type="PROSITE" id="PS50109">
    <property type="entry name" value="HIS_KIN"/>
    <property type="match status" value="1"/>
</dbReference>
<dbReference type="SUPFAM" id="SSF55874">
    <property type="entry name" value="ATPase domain of HSP90 chaperone/DNA topoisomerase II/histidine kinase"/>
    <property type="match status" value="1"/>
</dbReference>
<comment type="caution">
    <text evidence="18">The sequence shown here is derived from an EMBL/GenBank/DDBJ whole genome shotgun (WGS) entry which is preliminary data.</text>
</comment>
<dbReference type="Pfam" id="PF00512">
    <property type="entry name" value="HisKA"/>
    <property type="match status" value="1"/>
</dbReference>
<evidence type="ECO:0000256" key="13">
    <source>
        <dbReference type="ARBA" id="ARBA00023012"/>
    </source>
</evidence>
<evidence type="ECO:0000256" key="4">
    <source>
        <dbReference type="ARBA" id="ARBA00022475"/>
    </source>
</evidence>
<dbReference type="PANTHER" id="PTHR44936:SF5">
    <property type="entry name" value="SENSOR HISTIDINE KINASE ENVZ"/>
    <property type="match status" value="1"/>
</dbReference>
<dbReference type="InterPro" id="IPR003594">
    <property type="entry name" value="HATPase_dom"/>
</dbReference>
<dbReference type="EMBL" id="QTKU01000001">
    <property type="protein sequence ID" value="MBS8258643.1"/>
    <property type="molecule type" value="Genomic_DNA"/>
</dbReference>
<feature type="domain" description="HAMP" evidence="17">
    <location>
        <begin position="209"/>
        <end position="261"/>
    </location>
</feature>
<keyword evidence="5" id="KW-0997">Cell inner membrane</keyword>
<dbReference type="InterPro" id="IPR003661">
    <property type="entry name" value="HisK_dim/P_dom"/>
</dbReference>
<evidence type="ECO:0000259" key="17">
    <source>
        <dbReference type="PROSITE" id="PS50885"/>
    </source>
</evidence>
<comment type="subcellular location">
    <subcellularLocation>
        <location evidence="2">Cell inner membrane</location>
        <topology evidence="2">Multi-pass membrane protein</topology>
    </subcellularLocation>
</comment>
<evidence type="ECO:0000256" key="1">
    <source>
        <dbReference type="ARBA" id="ARBA00000085"/>
    </source>
</evidence>
<dbReference type="CDD" id="cd06225">
    <property type="entry name" value="HAMP"/>
    <property type="match status" value="1"/>
</dbReference>
<evidence type="ECO:0000256" key="10">
    <source>
        <dbReference type="ARBA" id="ARBA00022777"/>
    </source>
</evidence>
<dbReference type="Pfam" id="PF02518">
    <property type="entry name" value="HATPase_c"/>
    <property type="match status" value="1"/>
</dbReference>
<protein>
    <recommendedName>
        <fullName evidence="3">histidine kinase</fullName>
        <ecNumber evidence="3">2.7.13.3</ecNumber>
    </recommendedName>
</protein>
<accession>A0A944C6R8</accession>
<evidence type="ECO:0000256" key="2">
    <source>
        <dbReference type="ARBA" id="ARBA00004429"/>
    </source>
</evidence>
<keyword evidence="9" id="KW-0547">Nucleotide-binding</keyword>
<evidence type="ECO:0000256" key="3">
    <source>
        <dbReference type="ARBA" id="ARBA00012438"/>
    </source>
</evidence>
<feature type="transmembrane region" description="Helical" evidence="15">
    <location>
        <begin position="186"/>
        <end position="208"/>
    </location>
</feature>
<organism evidence="18 19">
    <name type="scientific">Roseibium polysiphoniae</name>
    <dbReference type="NCBI Taxonomy" id="2571221"/>
    <lineage>
        <taxon>Bacteria</taxon>
        <taxon>Pseudomonadati</taxon>
        <taxon>Pseudomonadota</taxon>
        <taxon>Alphaproteobacteria</taxon>
        <taxon>Hyphomicrobiales</taxon>
        <taxon>Stappiaceae</taxon>
        <taxon>Roseibium</taxon>
    </lineage>
</organism>
<evidence type="ECO:0000256" key="7">
    <source>
        <dbReference type="ARBA" id="ARBA00022679"/>
    </source>
</evidence>
<keyword evidence="13" id="KW-0902">Two-component regulatory system</keyword>
<dbReference type="PROSITE" id="PS50885">
    <property type="entry name" value="HAMP"/>
    <property type="match status" value="1"/>
</dbReference>
<dbReference type="InterPro" id="IPR036097">
    <property type="entry name" value="HisK_dim/P_sf"/>
</dbReference>
<dbReference type="PANTHER" id="PTHR44936">
    <property type="entry name" value="SENSOR PROTEIN CREC"/>
    <property type="match status" value="1"/>
</dbReference>